<gene>
    <name evidence="2" type="ORF">PACLA_8A042089</name>
</gene>
<evidence type="ECO:0000313" key="2">
    <source>
        <dbReference type="EMBL" id="CAB4023226.1"/>
    </source>
</evidence>
<feature type="region of interest" description="Disordered" evidence="1">
    <location>
        <begin position="121"/>
        <end position="158"/>
    </location>
</feature>
<protein>
    <submittedName>
        <fullName evidence="2">Uncharacterized protein</fullName>
    </submittedName>
</protein>
<reference evidence="2" key="1">
    <citation type="submission" date="2020-04" db="EMBL/GenBank/DDBJ databases">
        <authorList>
            <person name="Alioto T."/>
            <person name="Alioto T."/>
            <person name="Gomez Garrido J."/>
        </authorList>
    </citation>
    <scope>NUCLEOTIDE SEQUENCE</scope>
    <source>
        <strain evidence="2">A484AB</strain>
    </source>
</reference>
<dbReference type="EMBL" id="CACRXK020012379">
    <property type="protein sequence ID" value="CAB4023226.1"/>
    <property type="molecule type" value="Genomic_DNA"/>
</dbReference>
<feature type="region of interest" description="Disordered" evidence="1">
    <location>
        <begin position="1"/>
        <end position="106"/>
    </location>
</feature>
<evidence type="ECO:0000313" key="3">
    <source>
        <dbReference type="Proteomes" id="UP001152795"/>
    </source>
</evidence>
<feature type="compositionally biased region" description="Basic and acidic residues" evidence="1">
    <location>
        <begin position="1"/>
        <end position="21"/>
    </location>
</feature>
<feature type="compositionally biased region" description="Polar residues" evidence="1">
    <location>
        <begin position="72"/>
        <end position="105"/>
    </location>
</feature>
<sequence>VSQEKKKSSVNENKKISRPEPSKSVPNVVKTSNVPSSKAPSATVDLLSLSEPAPPSQPPQQQQQQNSTLLSISATPAKQDNTADLLNFGGSSFQAPSNNVQQPPSQGFAFDLAQSMSTPVGNTVATSNGVMTSSNQTNLEENLFKDDPSGGGGQSKKDSIMALYQPSQKQANPQMFGIPGGVYLQQQQQQQQQQMNAIAMNRPQGAAPQYNTQQQMFGAPQQQQQQQMYQVNQVQQQMAMLGFGQQQQRPSTQAMPNNRAMPNIQAAAGYNYNQPMPGMMQYNNGPAPYGGNTPMVNGSWMPRPPGSFPQQQPIPQYVSSGPAAPRFNMYQAQGGVQSGHTLSTNLWK</sequence>
<organism evidence="2 3">
    <name type="scientific">Paramuricea clavata</name>
    <name type="common">Red gorgonian</name>
    <name type="synonym">Violescent sea-whip</name>
    <dbReference type="NCBI Taxonomy" id="317549"/>
    <lineage>
        <taxon>Eukaryota</taxon>
        <taxon>Metazoa</taxon>
        <taxon>Cnidaria</taxon>
        <taxon>Anthozoa</taxon>
        <taxon>Octocorallia</taxon>
        <taxon>Malacalcyonacea</taxon>
        <taxon>Plexauridae</taxon>
        <taxon>Paramuricea</taxon>
    </lineage>
</organism>
<dbReference type="Proteomes" id="UP001152795">
    <property type="component" value="Unassembled WGS sequence"/>
</dbReference>
<proteinExistence type="predicted"/>
<keyword evidence="3" id="KW-1185">Reference proteome</keyword>
<feature type="compositionally biased region" description="Polar residues" evidence="1">
    <location>
        <begin position="121"/>
        <end position="140"/>
    </location>
</feature>
<feature type="compositionally biased region" description="Low complexity" evidence="1">
    <location>
        <begin position="59"/>
        <end position="71"/>
    </location>
</feature>
<accession>A0A6S7IZB3</accession>
<name>A0A6S7IZB3_PARCT</name>
<feature type="non-terminal residue" evidence="2">
    <location>
        <position position="348"/>
    </location>
</feature>
<feature type="compositionally biased region" description="Polar residues" evidence="1">
    <location>
        <begin position="29"/>
        <end position="40"/>
    </location>
</feature>
<evidence type="ECO:0000256" key="1">
    <source>
        <dbReference type="SAM" id="MobiDB-lite"/>
    </source>
</evidence>
<dbReference type="AlphaFoldDB" id="A0A6S7IZB3"/>
<comment type="caution">
    <text evidence="2">The sequence shown here is derived from an EMBL/GenBank/DDBJ whole genome shotgun (WGS) entry which is preliminary data.</text>
</comment>